<dbReference type="InterPro" id="IPR029044">
    <property type="entry name" value="Nucleotide-diphossugar_trans"/>
</dbReference>
<gene>
    <name evidence="6" type="ORF">D2962_13335</name>
</gene>
<comment type="pathway">
    <text evidence="1">Cell wall biogenesis; cell wall polysaccharide biosynthesis.</text>
</comment>
<keyword evidence="4 6" id="KW-0808">Transferase</keyword>
<name>A0A3G2R8U2_9FIRM</name>
<reference evidence="6 7" key="1">
    <citation type="submission" date="2018-10" db="EMBL/GenBank/DDBJ databases">
        <authorList>
            <person name="Zhang X."/>
        </authorList>
    </citation>
    <scope>NUCLEOTIDE SEQUENCE [LARGE SCALE GENOMIC DNA]</scope>
    <source>
        <strain evidence="6 7">SK-G1</strain>
    </source>
</reference>
<evidence type="ECO:0000256" key="2">
    <source>
        <dbReference type="ARBA" id="ARBA00006739"/>
    </source>
</evidence>
<dbReference type="AlphaFoldDB" id="A0A3G2R8U2"/>
<feature type="domain" description="Glycosyltransferase 2-like" evidence="5">
    <location>
        <begin position="15"/>
        <end position="182"/>
    </location>
</feature>
<keyword evidence="7" id="KW-1185">Reference proteome</keyword>
<dbReference type="Pfam" id="PF00535">
    <property type="entry name" value="Glycos_transf_2"/>
    <property type="match status" value="1"/>
</dbReference>
<evidence type="ECO:0000256" key="4">
    <source>
        <dbReference type="ARBA" id="ARBA00022679"/>
    </source>
</evidence>
<comment type="similarity">
    <text evidence="2">Belongs to the glycosyltransferase 2 family.</text>
</comment>
<proteinExistence type="inferred from homology"/>
<dbReference type="Gene3D" id="3.90.550.10">
    <property type="entry name" value="Spore Coat Polysaccharide Biosynthesis Protein SpsA, Chain A"/>
    <property type="match status" value="1"/>
</dbReference>
<dbReference type="EMBL" id="CP033169">
    <property type="protein sequence ID" value="AYO31448.1"/>
    <property type="molecule type" value="Genomic_DNA"/>
</dbReference>
<dbReference type="GO" id="GO:0016757">
    <property type="term" value="F:glycosyltransferase activity"/>
    <property type="evidence" value="ECO:0007669"/>
    <property type="project" value="UniProtKB-KW"/>
</dbReference>
<dbReference type="RefSeq" id="WP_122015263.1">
    <property type="nucleotide sequence ID" value="NZ_CP033169.1"/>
</dbReference>
<organism evidence="6 7">
    <name type="scientific">Biomaibacter acetigenes</name>
    <dbReference type="NCBI Taxonomy" id="2316383"/>
    <lineage>
        <taxon>Bacteria</taxon>
        <taxon>Bacillati</taxon>
        <taxon>Bacillota</taxon>
        <taxon>Clostridia</taxon>
        <taxon>Thermosediminibacterales</taxon>
        <taxon>Tepidanaerobacteraceae</taxon>
        <taxon>Biomaibacter</taxon>
    </lineage>
</organism>
<evidence type="ECO:0000256" key="1">
    <source>
        <dbReference type="ARBA" id="ARBA00004776"/>
    </source>
</evidence>
<dbReference type="PANTHER" id="PTHR43179">
    <property type="entry name" value="RHAMNOSYLTRANSFERASE WBBL"/>
    <property type="match status" value="1"/>
</dbReference>
<dbReference type="Proteomes" id="UP000280960">
    <property type="component" value="Chromosome"/>
</dbReference>
<dbReference type="PANTHER" id="PTHR43179:SF12">
    <property type="entry name" value="GALACTOFURANOSYLTRANSFERASE GLFT2"/>
    <property type="match status" value="1"/>
</dbReference>
<keyword evidence="3" id="KW-0328">Glycosyltransferase</keyword>
<sequence>MDVIAQKTSFKVIAIVLSYNTKKNLRKLIPALLSQTYSLSEIAVVDNVSKDGTVQMLEEEFSQVTLLRNLSNLGVGAGYAKGLEYAFERGYDWVWLLDGDSFPEKTALEQLISSFKEIKNVYSEIGILASSPVNPLTNRRYQPLLWRGRLVKVSEELILSGKPLLVDSVISSGSLIKRDVIEYVGLPREDFFIDFVDHEYNLRARRWGFQIVYIPSSIIYHEVGKQ</sequence>
<dbReference type="KEGG" id="bacg:D2962_13335"/>
<evidence type="ECO:0000256" key="3">
    <source>
        <dbReference type="ARBA" id="ARBA00022676"/>
    </source>
</evidence>
<evidence type="ECO:0000259" key="5">
    <source>
        <dbReference type="Pfam" id="PF00535"/>
    </source>
</evidence>
<dbReference type="SUPFAM" id="SSF53448">
    <property type="entry name" value="Nucleotide-diphospho-sugar transferases"/>
    <property type="match status" value="1"/>
</dbReference>
<accession>A0A3G2R8U2</accession>
<protein>
    <submittedName>
        <fullName evidence="6">Glycosyltransferase</fullName>
    </submittedName>
</protein>
<evidence type="ECO:0000313" key="6">
    <source>
        <dbReference type="EMBL" id="AYO31448.1"/>
    </source>
</evidence>
<dbReference type="InterPro" id="IPR001173">
    <property type="entry name" value="Glyco_trans_2-like"/>
</dbReference>
<evidence type="ECO:0000313" key="7">
    <source>
        <dbReference type="Proteomes" id="UP000280960"/>
    </source>
</evidence>